<dbReference type="PANTHER" id="PTHR44137:SF7">
    <property type="entry name" value="J DOMAIN-CONTAINING PROTEIN"/>
    <property type="match status" value="1"/>
</dbReference>
<evidence type="ECO:0000256" key="1">
    <source>
        <dbReference type="SAM" id="Coils"/>
    </source>
</evidence>
<dbReference type="InterPro" id="IPR018253">
    <property type="entry name" value="DnaJ_domain_CS"/>
</dbReference>
<evidence type="ECO:0000313" key="5">
    <source>
        <dbReference type="Proteomes" id="UP000195402"/>
    </source>
</evidence>
<dbReference type="FunCoup" id="A0A200RBR5">
    <property type="interactions" value="73"/>
</dbReference>
<evidence type="ECO:0000313" key="4">
    <source>
        <dbReference type="EMBL" id="OVA20165.1"/>
    </source>
</evidence>
<proteinExistence type="predicted"/>
<dbReference type="Gene3D" id="1.10.287.110">
    <property type="entry name" value="DnaJ domain"/>
    <property type="match status" value="1"/>
</dbReference>
<evidence type="ECO:0000256" key="2">
    <source>
        <dbReference type="SAM" id="MobiDB-lite"/>
    </source>
</evidence>
<gene>
    <name evidence="4" type="ORF">BVC80_1663g61</name>
</gene>
<feature type="region of interest" description="Disordered" evidence="2">
    <location>
        <begin position="316"/>
        <end position="335"/>
    </location>
</feature>
<dbReference type="AlphaFoldDB" id="A0A200RBR5"/>
<dbReference type="Pfam" id="PF00226">
    <property type="entry name" value="DnaJ"/>
    <property type="match status" value="1"/>
</dbReference>
<reference evidence="4 5" key="1">
    <citation type="journal article" date="2017" name="Mol. Plant">
        <title>The Genome of Medicinal Plant Macleaya cordata Provides New Insights into Benzylisoquinoline Alkaloids Metabolism.</title>
        <authorList>
            <person name="Liu X."/>
            <person name="Liu Y."/>
            <person name="Huang P."/>
            <person name="Ma Y."/>
            <person name="Qing Z."/>
            <person name="Tang Q."/>
            <person name="Cao H."/>
            <person name="Cheng P."/>
            <person name="Zheng Y."/>
            <person name="Yuan Z."/>
            <person name="Zhou Y."/>
            <person name="Liu J."/>
            <person name="Tang Z."/>
            <person name="Zhuo Y."/>
            <person name="Zhang Y."/>
            <person name="Yu L."/>
            <person name="Huang J."/>
            <person name="Yang P."/>
            <person name="Peng Q."/>
            <person name="Zhang J."/>
            <person name="Jiang W."/>
            <person name="Zhang Z."/>
            <person name="Lin K."/>
            <person name="Ro D.K."/>
            <person name="Chen X."/>
            <person name="Xiong X."/>
            <person name="Shang Y."/>
            <person name="Huang S."/>
            <person name="Zeng J."/>
        </authorList>
    </citation>
    <scope>NUCLEOTIDE SEQUENCE [LARGE SCALE GENOMIC DNA]</scope>
    <source>
        <strain evidence="5">cv. BLH2017</strain>
        <tissue evidence="4">Root</tissue>
    </source>
</reference>
<dbReference type="OMA" id="CGFTKSC"/>
<dbReference type="STRING" id="56857.A0A200RBR5"/>
<dbReference type="PANTHER" id="PTHR44137">
    <property type="entry name" value="BNAC03G44070D PROTEIN"/>
    <property type="match status" value="1"/>
</dbReference>
<sequence>MDCNKEDAFRAKEIAERRFTKKDFIGAKKYAVKAQKLYPEMEGISQMLATFDVYLASNVRIDGEIDFYSVLGLNPSADEDTVKKQYKKLALILHPDKNKTVGADGAFKLVSEAWALLSDSVKRSSYDLRRNKSILTPVFPPTYYTVQTPVFHGLNNCSKPLNSHNQPKSSTFWTICKSCKVQYEYLRKYLNNKLSCKNCRKSFVAAETEPPLNGSVHFRSWSIYPEYGPANEVTYLPPDTIFLTGNGVPGFHSGITTEYQNISFQWSPFPGTSAGVIGAHGSVVTSSGVVHKAKEKGKGMAEKVKTSTKGKDLRIAKNDNTANISKPERPEKKRKLNGEYISRNGNVKMETETTNPEVRMANGDGKTESSAKVHGASEVPIRHSSIAPAFDARQLLIHKARKVIREKLEEMKLAAAEEKAKAQKEVVKSEELRTIADLGVSVTKSELSEPGSISITVPDSDFHDFDMERSEGYFKPKQIWALYDEEDGMPRLYCLIRQVISVKPFKIRISYLNSKSDCEFGLGSKSCGYFKAGNSDVIDQVNIFSHVICGEKKTGKGGFVQIFPKRGEIWAVYGNWSPDRNKKAPAKMKDQYEMVEVLDDYTEKLGVCVSPLVKVDGFRTVYQKKTDRNSIRWIPRREVSIFSHQVPSWVIKGEANLPDGCCDLDPAATPEDLLQALTEVRSDSKPILSEK</sequence>
<dbReference type="InterPro" id="IPR056988">
    <property type="entry name" value="Zn_ribbon_pln"/>
</dbReference>
<dbReference type="Pfam" id="PF11926">
    <property type="entry name" value="DUF3444"/>
    <property type="match status" value="1"/>
</dbReference>
<dbReference type="InterPro" id="IPR024593">
    <property type="entry name" value="DUF3444"/>
</dbReference>
<name>A0A200RBR5_MACCD</name>
<accession>A0A200RBR5</accession>
<dbReference type="InParanoid" id="A0A200RBR5"/>
<dbReference type="PRINTS" id="PR00625">
    <property type="entry name" value="JDOMAIN"/>
</dbReference>
<dbReference type="SMART" id="SM00271">
    <property type="entry name" value="DnaJ"/>
    <property type="match status" value="1"/>
</dbReference>
<feature type="coiled-coil region" evidence="1">
    <location>
        <begin position="401"/>
        <end position="433"/>
    </location>
</feature>
<keyword evidence="1" id="KW-0175">Coiled coil</keyword>
<dbReference type="Pfam" id="PF23551">
    <property type="entry name" value="Zn_ribbon_20"/>
    <property type="match status" value="1"/>
</dbReference>
<evidence type="ECO:0000259" key="3">
    <source>
        <dbReference type="PROSITE" id="PS50076"/>
    </source>
</evidence>
<keyword evidence="5" id="KW-1185">Reference proteome</keyword>
<dbReference type="SUPFAM" id="SSF46565">
    <property type="entry name" value="Chaperone J-domain"/>
    <property type="match status" value="1"/>
</dbReference>
<dbReference type="OrthoDB" id="66964at2759"/>
<dbReference type="PROSITE" id="PS50076">
    <property type="entry name" value="DNAJ_2"/>
    <property type="match status" value="1"/>
</dbReference>
<comment type="caution">
    <text evidence="4">The sequence shown here is derived from an EMBL/GenBank/DDBJ whole genome shotgun (WGS) entry which is preliminary data.</text>
</comment>
<dbReference type="InterPro" id="IPR036869">
    <property type="entry name" value="J_dom_sf"/>
</dbReference>
<protein>
    <submittedName>
        <fullName evidence="4">DnaJ domain</fullName>
    </submittedName>
</protein>
<organism evidence="4 5">
    <name type="scientific">Macleaya cordata</name>
    <name type="common">Five-seeded plume-poppy</name>
    <name type="synonym">Bocconia cordata</name>
    <dbReference type="NCBI Taxonomy" id="56857"/>
    <lineage>
        <taxon>Eukaryota</taxon>
        <taxon>Viridiplantae</taxon>
        <taxon>Streptophyta</taxon>
        <taxon>Embryophyta</taxon>
        <taxon>Tracheophyta</taxon>
        <taxon>Spermatophyta</taxon>
        <taxon>Magnoliopsida</taxon>
        <taxon>Ranunculales</taxon>
        <taxon>Papaveraceae</taxon>
        <taxon>Papaveroideae</taxon>
        <taxon>Macleaya</taxon>
    </lineage>
</organism>
<dbReference type="EMBL" id="MVGT01000146">
    <property type="protein sequence ID" value="OVA20165.1"/>
    <property type="molecule type" value="Genomic_DNA"/>
</dbReference>
<dbReference type="PROSITE" id="PS00636">
    <property type="entry name" value="DNAJ_1"/>
    <property type="match status" value="1"/>
</dbReference>
<feature type="domain" description="J" evidence="3">
    <location>
        <begin position="66"/>
        <end position="130"/>
    </location>
</feature>
<dbReference type="CDD" id="cd06257">
    <property type="entry name" value="DnaJ"/>
    <property type="match status" value="1"/>
</dbReference>
<dbReference type="Proteomes" id="UP000195402">
    <property type="component" value="Unassembled WGS sequence"/>
</dbReference>
<dbReference type="InterPro" id="IPR001623">
    <property type="entry name" value="DnaJ_domain"/>
</dbReference>